<dbReference type="Pfam" id="PF12146">
    <property type="entry name" value="Hydrolase_4"/>
    <property type="match status" value="1"/>
</dbReference>
<keyword evidence="3" id="KW-1185">Reference proteome</keyword>
<proteinExistence type="predicted"/>
<gene>
    <name evidence="2" type="ORF">JZO70_07365</name>
</gene>
<evidence type="ECO:0000313" key="3">
    <source>
        <dbReference type="Proteomes" id="UP000664601"/>
    </source>
</evidence>
<sequence length="304" mass="34628">MRESFQLPSVDQKTMLQGYLWTCEEPKAVLQLSHGMAEHILRYEEFAMYLNQHQIAVIGHDHLGHGNSVAGDNYGYFHGDQIENGLIEDLHQVTEYGKQRWPGLPYFCLGHSMGSFVLRNYLYDYAHELTGAIIVGTGQQPKWLTKTGRAMARGLAQIQGDDHYSKAIDQIAFGGNNRRIFPKRTDKDWLVSVPEEVDKYIEDQLCGFLFTLNGYQELFSLIIGSQDQGKMQKLPADLPLLFLSGQEDPIGDYGKGVLKAAKSYQQAGLERVEVHLYENARHELLNEAQKYLVYADLVKWLKKV</sequence>
<dbReference type="PANTHER" id="PTHR11614">
    <property type="entry name" value="PHOSPHOLIPASE-RELATED"/>
    <property type="match status" value="1"/>
</dbReference>
<evidence type="ECO:0000259" key="1">
    <source>
        <dbReference type="Pfam" id="PF12146"/>
    </source>
</evidence>
<dbReference type="Proteomes" id="UP000664601">
    <property type="component" value="Unassembled WGS sequence"/>
</dbReference>
<accession>A0ABS3LAB4</accession>
<name>A0ABS3LAB4_9ENTE</name>
<evidence type="ECO:0000313" key="2">
    <source>
        <dbReference type="EMBL" id="MBO1305973.1"/>
    </source>
</evidence>
<dbReference type="SUPFAM" id="SSF53474">
    <property type="entry name" value="alpha/beta-Hydrolases"/>
    <property type="match status" value="1"/>
</dbReference>
<dbReference type="InterPro" id="IPR029058">
    <property type="entry name" value="AB_hydrolase_fold"/>
</dbReference>
<feature type="domain" description="Serine aminopeptidase S33" evidence="1">
    <location>
        <begin position="25"/>
        <end position="288"/>
    </location>
</feature>
<organism evidence="2 3">
    <name type="scientific">Candidatus Enterococcus moelleringii</name>
    <dbReference type="NCBI Taxonomy" id="2815325"/>
    <lineage>
        <taxon>Bacteria</taxon>
        <taxon>Bacillati</taxon>
        <taxon>Bacillota</taxon>
        <taxon>Bacilli</taxon>
        <taxon>Lactobacillales</taxon>
        <taxon>Enterococcaceae</taxon>
        <taxon>Enterococcus</taxon>
    </lineage>
</organism>
<dbReference type="InterPro" id="IPR051044">
    <property type="entry name" value="MAG_DAG_Lipase"/>
</dbReference>
<dbReference type="InterPro" id="IPR022742">
    <property type="entry name" value="Hydrolase_4"/>
</dbReference>
<dbReference type="EMBL" id="JAFREM010000012">
    <property type="protein sequence ID" value="MBO1305973.1"/>
    <property type="molecule type" value="Genomic_DNA"/>
</dbReference>
<protein>
    <submittedName>
        <fullName evidence="2">Lysophospholipase</fullName>
    </submittedName>
</protein>
<comment type="caution">
    <text evidence="2">The sequence shown here is derived from an EMBL/GenBank/DDBJ whole genome shotgun (WGS) entry which is preliminary data.</text>
</comment>
<reference evidence="2 3" key="1">
    <citation type="submission" date="2021-03" db="EMBL/GenBank/DDBJ databases">
        <title>Enterococcal diversity collection.</title>
        <authorList>
            <person name="Gilmore M.S."/>
            <person name="Schwartzman J."/>
            <person name="Van Tyne D."/>
            <person name="Martin M."/>
            <person name="Earl A.M."/>
            <person name="Manson A.L."/>
            <person name="Straub T."/>
            <person name="Salamzade R."/>
            <person name="Saavedra J."/>
            <person name="Lebreton F."/>
            <person name="Prichula J."/>
            <person name="Schaufler K."/>
            <person name="Gaca A."/>
            <person name="Sgardioli B."/>
            <person name="Wagenaar J."/>
            <person name="Strong T."/>
        </authorList>
    </citation>
    <scope>NUCLEOTIDE SEQUENCE [LARGE SCALE GENOMIC DNA]</scope>
    <source>
        <strain evidence="2 3">669A</strain>
    </source>
</reference>
<dbReference type="RefSeq" id="WP_207672904.1">
    <property type="nucleotide sequence ID" value="NZ_JAFREM010000012.1"/>
</dbReference>
<dbReference type="Gene3D" id="3.40.50.1820">
    <property type="entry name" value="alpha/beta hydrolase"/>
    <property type="match status" value="1"/>
</dbReference>